<organism evidence="2 3">
    <name type="scientific">Armillaria ostoyae</name>
    <name type="common">Armillaria root rot fungus</name>
    <dbReference type="NCBI Taxonomy" id="47428"/>
    <lineage>
        <taxon>Eukaryota</taxon>
        <taxon>Fungi</taxon>
        <taxon>Dikarya</taxon>
        <taxon>Basidiomycota</taxon>
        <taxon>Agaricomycotina</taxon>
        <taxon>Agaricomycetes</taxon>
        <taxon>Agaricomycetidae</taxon>
        <taxon>Agaricales</taxon>
        <taxon>Marasmiineae</taxon>
        <taxon>Physalacriaceae</taxon>
        <taxon>Armillaria</taxon>
    </lineage>
</organism>
<keyword evidence="3" id="KW-1185">Reference proteome</keyword>
<dbReference type="EMBL" id="FUEG01000003">
    <property type="protein sequence ID" value="SJL01991.1"/>
    <property type="molecule type" value="Genomic_DNA"/>
</dbReference>
<gene>
    <name evidence="2" type="ORF">ARMOST_05315</name>
</gene>
<evidence type="ECO:0000313" key="3">
    <source>
        <dbReference type="Proteomes" id="UP000219338"/>
    </source>
</evidence>
<keyword evidence="1" id="KW-0732">Signal</keyword>
<proteinExistence type="predicted"/>
<evidence type="ECO:0000313" key="2">
    <source>
        <dbReference type="EMBL" id="SJL01991.1"/>
    </source>
</evidence>
<protein>
    <submittedName>
        <fullName evidence="2">Uncharacterized protein</fullName>
    </submittedName>
</protein>
<reference evidence="3" key="1">
    <citation type="journal article" date="2017" name="Nat. Ecol. Evol.">
        <title>Genome expansion and lineage-specific genetic innovations in the forest pathogenic fungi Armillaria.</title>
        <authorList>
            <person name="Sipos G."/>
            <person name="Prasanna A.N."/>
            <person name="Walter M.C."/>
            <person name="O'Connor E."/>
            <person name="Balint B."/>
            <person name="Krizsan K."/>
            <person name="Kiss B."/>
            <person name="Hess J."/>
            <person name="Varga T."/>
            <person name="Slot J."/>
            <person name="Riley R."/>
            <person name="Boka B."/>
            <person name="Rigling D."/>
            <person name="Barry K."/>
            <person name="Lee J."/>
            <person name="Mihaltcheva S."/>
            <person name="LaButti K."/>
            <person name="Lipzen A."/>
            <person name="Waldron R."/>
            <person name="Moloney N.M."/>
            <person name="Sperisen C."/>
            <person name="Kredics L."/>
            <person name="Vagvoelgyi C."/>
            <person name="Patrignani A."/>
            <person name="Fitzpatrick D."/>
            <person name="Nagy I."/>
            <person name="Doyle S."/>
            <person name="Anderson J.B."/>
            <person name="Grigoriev I.V."/>
            <person name="Gueldener U."/>
            <person name="Muensterkoetter M."/>
            <person name="Nagy L.G."/>
        </authorList>
    </citation>
    <scope>NUCLEOTIDE SEQUENCE [LARGE SCALE GENOMIC DNA]</scope>
    <source>
        <strain evidence="3">C18/9</strain>
    </source>
</reference>
<dbReference type="OMA" id="KSPPLFY"/>
<accession>A0A284QZV7</accession>
<evidence type="ECO:0000256" key="1">
    <source>
        <dbReference type="SAM" id="SignalP"/>
    </source>
</evidence>
<feature type="signal peptide" evidence="1">
    <location>
        <begin position="1"/>
        <end position="21"/>
    </location>
</feature>
<sequence length="195" mass="21126">MPSMLFVSLLSIFLSFTYCAAFPTWMGAPGSTSIGNIVPGAAHIEVLGPYLVGESKKHLSVPVVGQPGNLTIVSNEEATPPLFFINHNHLWQSINETAIFPVSLRNVTTILPGATQVPLQLVLDTKHNGVKGGSWKWRGTRLHYHHGAASNSGIFYSCPLEDGSIGLFLFLQGTRSPDGCRIVTLHSFSRVNNES</sequence>
<feature type="chain" id="PRO_5012424989" evidence="1">
    <location>
        <begin position="22"/>
        <end position="195"/>
    </location>
</feature>
<dbReference type="Proteomes" id="UP000219338">
    <property type="component" value="Unassembled WGS sequence"/>
</dbReference>
<name>A0A284QZV7_ARMOS</name>
<dbReference type="OrthoDB" id="3229881at2759"/>
<dbReference type="AlphaFoldDB" id="A0A284QZV7"/>